<name>A0A9J6E1Y7_RHIMP</name>
<dbReference type="EMBL" id="JABSTU010000006">
    <property type="protein sequence ID" value="KAH8028169.1"/>
    <property type="molecule type" value="Genomic_DNA"/>
</dbReference>
<comment type="similarity">
    <text evidence="2">Belongs to the peptidase M13 family.</text>
</comment>
<keyword evidence="3" id="KW-0645">Protease</keyword>
<evidence type="ECO:0000256" key="8">
    <source>
        <dbReference type="SAM" id="Phobius"/>
    </source>
</evidence>
<protein>
    <submittedName>
        <fullName evidence="11">Uncharacterized protein</fullName>
    </submittedName>
</protein>
<keyword evidence="8" id="KW-0472">Membrane</keyword>
<comment type="caution">
    <text evidence="11">The sequence shown here is derived from an EMBL/GenBank/DDBJ whole genome shotgun (WGS) entry which is preliminary data.</text>
</comment>
<dbReference type="GO" id="GO:0046872">
    <property type="term" value="F:metal ion binding"/>
    <property type="evidence" value="ECO:0007669"/>
    <property type="project" value="UniProtKB-KW"/>
</dbReference>
<evidence type="ECO:0000313" key="12">
    <source>
        <dbReference type="Proteomes" id="UP000821866"/>
    </source>
</evidence>
<sequence length="814" mass="91115">MPKRWRRKVQEAALASMPTCVACSVIGIALLLLCAALFTKKYLMPAYARARDAASKSSQTEASWSPVYWTRRRLNPLLCRSTVCNWTSQNVLRHVAWQVNPCDDFYTHVCSRGRRPFEGVTQTATPLSGAIKLFGDLEQLFRRYTSAKKETLKGAEVSPDDNFFSQMIWVYDECRKAAANGDHLVSPELDEILDKLGLISSWETRELPEVVALADRILRLGTLFTVEVRPSRTFPCRGDENCFMLAMGPPQTPYHRFMLKAPGASEMRYLQIVDKALCAWNTRSHACGLAQETLVSVVTEKQGPVSNGPGATDESPPGNYSIAARIVALERELDAVTMLTEGPHDTSPKYNGIAVKDLQSSEAWNWTTYFQTLFAESQGSIDDGVIISVSDALSIQDLWRVINSSLDYVVVNYITFRVLVELSPFLGREGEDLLTLTHDFQADGLKHRQVACVVALEKLYKYGLGIAAKLTAGREFATVRRSYLDNQMRQQFKTMRRTLKSLLAANRSWIGDAVKDRTRKLNAMSFEFGARSDLVNYEHYRDTRASATSPSTNRTKSILASVFRIHVHSSSLYWSAYGSTSSPGYDNRFAVSSLWAAHEYQRSSNSLFLPHAVVALLNGVSNAIHPVFYPIVTSHVTRGLIRALAVGDTGNDDDDVDEPWRIGSEAEGRLRNIKDCLAHQYSMAPSADGVLNLKEPDFLDNAMIYPLYLMYRAAIARSTPPRLLVMAPHGTCDEAQVFFYNLAAGMCDDLTNSMTDSGSQRKYGATPARWRVNVPLRNFRYFAEAFRCATDTYMNPTIDCNLWRSPSTVSATWL</sequence>
<keyword evidence="6" id="KW-0862">Zinc</keyword>
<dbReference type="GO" id="GO:0016485">
    <property type="term" value="P:protein processing"/>
    <property type="evidence" value="ECO:0007669"/>
    <property type="project" value="TreeGrafter"/>
</dbReference>
<dbReference type="InterPro" id="IPR018497">
    <property type="entry name" value="Peptidase_M13_C"/>
</dbReference>
<feature type="transmembrane region" description="Helical" evidence="8">
    <location>
        <begin position="12"/>
        <end position="38"/>
    </location>
</feature>
<dbReference type="Gene3D" id="3.40.390.10">
    <property type="entry name" value="Collagenase (Catalytic Domain)"/>
    <property type="match status" value="1"/>
</dbReference>
<proteinExistence type="inferred from homology"/>
<dbReference type="InterPro" id="IPR000718">
    <property type="entry name" value="Peptidase_M13"/>
</dbReference>
<dbReference type="PANTHER" id="PTHR11733">
    <property type="entry name" value="ZINC METALLOPROTEASE FAMILY M13 NEPRILYSIN-RELATED"/>
    <property type="match status" value="1"/>
</dbReference>
<evidence type="ECO:0000256" key="5">
    <source>
        <dbReference type="ARBA" id="ARBA00022801"/>
    </source>
</evidence>
<dbReference type="AlphaFoldDB" id="A0A9J6E1Y7"/>
<keyword evidence="8" id="KW-1133">Transmembrane helix</keyword>
<dbReference type="InterPro" id="IPR024079">
    <property type="entry name" value="MetalloPept_cat_dom_sf"/>
</dbReference>
<reference evidence="11" key="2">
    <citation type="submission" date="2021-09" db="EMBL/GenBank/DDBJ databases">
        <authorList>
            <person name="Jia N."/>
            <person name="Wang J."/>
            <person name="Shi W."/>
            <person name="Du L."/>
            <person name="Sun Y."/>
            <person name="Zhan W."/>
            <person name="Jiang J."/>
            <person name="Wang Q."/>
            <person name="Zhang B."/>
            <person name="Ji P."/>
            <person name="Sakyi L.B."/>
            <person name="Cui X."/>
            <person name="Yuan T."/>
            <person name="Jiang B."/>
            <person name="Yang W."/>
            <person name="Lam T.T.-Y."/>
            <person name="Chang Q."/>
            <person name="Ding S."/>
            <person name="Wang X."/>
            <person name="Zhu J."/>
            <person name="Ruan X."/>
            <person name="Zhao L."/>
            <person name="Wei J."/>
            <person name="Que T."/>
            <person name="Du C."/>
            <person name="Cheng J."/>
            <person name="Dai P."/>
            <person name="Han X."/>
            <person name="Huang E."/>
            <person name="Gao Y."/>
            <person name="Liu J."/>
            <person name="Shao H."/>
            <person name="Ye R."/>
            <person name="Li L."/>
            <person name="Wei W."/>
            <person name="Wang X."/>
            <person name="Wang C."/>
            <person name="Huo Q."/>
            <person name="Li W."/>
            <person name="Guo W."/>
            <person name="Chen H."/>
            <person name="Chen S."/>
            <person name="Zhou L."/>
            <person name="Zhou L."/>
            <person name="Ni X."/>
            <person name="Tian J."/>
            <person name="Zhou Y."/>
            <person name="Sheng Y."/>
            <person name="Liu T."/>
            <person name="Pan Y."/>
            <person name="Xia L."/>
            <person name="Li J."/>
            <person name="Zhao F."/>
            <person name="Cao W."/>
        </authorList>
    </citation>
    <scope>NUCLEOTIDE SEQUENCE</scope>
    <source>
        <strain evidence="11">Rmic-2018</strain>
        <tissue evidence="11">Larvae</tissue>
    </source>
</reference>
<comment type="cofactor">
    <cofactor evidence="1">
        <name>Zn(2+)</name>
        <dbReference type="ChEBI" id="CHEBI:29105"/>
    </cofactor>
</comment>
<reference evidence="11" key="1">
    <citation type="journal article" date="2020" name="Cell">
        <title>Large-Scale Comparative Analyses of Tick Genomes Elucidate Their Genetic Diversity and Vector Capacities.</title>
        <authorList>
            <consortium name="Tick Genome and Microbiome Consortium (TIGMIC)"/>
            <person name="Jia N."/>
            <person name="Wang J."/>
            <person name="Shi W."/>
            <person name="Du L."/>
            <person name="Sun Y."/>
            <person name="Zhan W."/>
            <person name="Jiang J.F."/>
            <person name="Wang Q."/>
            <person name="Zhang B."/>
            <person name="Ji P."/>
            <person name="Bell-Sakyi L."/>
            <person name="Cui X.M."/>
            <person name="Yuan T.T."/>
            <person name="Jiang B.G."/>
            <person name="Yang W.F."/>
            <person name="Lam T.T."/>
            <person name="Chang Q.C."/>
            <person name="Ding S.J."/>
            <person name="Wang X.J."/>
            <person name="Zhu J.G."/>
            <person name="Ruan X.D."/>
            <person name="Zhao L."/>
            <person name="Wei J.T."/>
            <person name="Ye R.Z."/>
            <person name="Que T.C."/>
            <person name="Du C.H."/>
            <person name="Zhou Y.H."/>
            <person name="Cheng J.X."/>
            <person name="Dai P.F."/>
            <person name="Guo W.B."/>
            <person name="Han X.H."/>
            <person name="Huang E.J."/>
            <person name="Li L.F."/>
            <person name="Wei W."/>
            <person name="Gao Y.C."/>
            <person name="Liu J.Z."/>
            <person name="Shao H.Z."/>
            <person name="Wang X."/>
            <person name="Wang C.C."/>
            <person name="Yang T.C."/>
            <person name="Huo Q.B."/>
            <person name="Li W."/>
            <person name="Chen H.Y."/>
            <person name="Chen S.E."/>
            <person name="Zhou L.G."/>
            <person name="Ni X.B."/>
            <person name="Tian J.H."/>
            <person name="Sheng Y."/>
            <person name="Liu T."/>
            <person name="Pan Y.S."/>
            <person name="Xia L.Y."/>
            <person name="Li J."/>
            <person name="Zhao F."/>
            <person name="Cao W.C."/>
        </authorList>
    </citation>
    <scope>NUCLEOTIDE SEQUENCE</scope>
    <source>
        <strain evidence="11">Rmic-2018</strain>
    </source>
</reference>
<dbReference type="VEuPathDB" id="VectorBase:LOC119169308"/>
<dbReference type="PANTHER" id="PTHR11733:SF241">
    <property type="entry name" value="GH26575P-RELATED"/>
    <property type="match status" value="1"/>
</dbReference>
<evidence type="ECO:0000256" key="3">
    <source>
        <dbReference type="ARBA" id="ARBA00022670"/>
    </source>
</evidence>
<dbReference type="SUPFAM" id="SSF55486">
    <property type="entry name" value="Metalloproteases ('zincins'), catalytic domain"/>
    <property type="match status" value="2"/>
</dbReference>
<dbReference type="PROSITE" id="PS51885">
    <property type="entry name" value="NEPRILYSIN"/>
    <property type="match status" value="1"/>
</dbReference>
<feature type="domain" description="Peptidase M13 C-terminal" evidence="9">
    <location>
        <begin position="729"/>
        <end position="801"/>
    </location>
</feature>
<keyword evidence="8" id="KW-0812">Transmembrane</keyword>
<evidence type="ECO:0000256" key="7">
    <source>
        <dbReference type="ARBA" id="ARBA00023049"/>
    </source>
</evidence>
<dbReference type="GO" id="GO:0005886">
    <property type="term" value="C:plasma membrane"/>
    <property type="evidence" value="ECO:0007669"/>
    <property type="project" value="TreeGrafter"/>
</dbReference>
<evidence type="ECO:0000256" key="4">
    <source>
        <dbReference type="ARBA" id="ARBA00022723"/>
    </source>
</evidence>
<dbReference type="Pfam" id="PF01431">
    <property type="entry name" value="Peptidase_M13"/>
    <property type="match status" value="1"/>
</dbReference>
<dbReference type="Gene3D" id="1.10.1380.10">
    <property type="entry name" value="Neutral endopeptidase , domain2"/>
    <property type="match status" value="1"/>
</dbReference>
<evidence type="ECO:0000256" key="1">
    <source>
        <dbReference type="ARBA" id="ARBA00001947"/>
    </source>
</evidence>
<keyword evidence="4" id="KW-0479">Metal-binding</keyword>
<accession>A0A9J6E1Y7</accession>
<dbReference type="GO" id="GO:0004222">
    <property type="term" value="F:metalloendopeptidase activity"/>
    <property type="evidence" value="ECO:0007669"/>
    <property type="project" value="InterPro"/>
</dbReference>
<organism evidence="11 12">
    <name type="scientific">Rhipicephalus microplus</name>
    <name type="common">Cattle tick</name>
    <name type="synonym">Boophilus microplus</name>
    <dbReference type="NCBI Taxonomy" id="6941"/>
    <lineage>
        <taxon>Eukaryota</taxon>
        <taxon>Metazoa</taxon>
        <taxon>Ecdysozoa</taxon>
        <taxon>Arthropoda</taxon>
        <taxon>Chelicerata</taxon>
        <taxon>Arachnida</taxon>
        <taxon>Acari</taxon>
        <taxon>Parasitiformes</taxon>
        <taxon>Ixodida</taxon>
        <taxon>Ixodoidea</taxon>
        <taxon>Ixodidae</taxon>
        <taxon>Rhipicephalinae</taxon>
        <taxon>Rhipicephalus</taxon>
        <taxon>Boophilus</taxon>
    </lineage>
</organism>
<dbReference type="Proteomes" id="UP000821866">
    <property type="component" value="Chromosome 4"/>
</dbReference>
<gene>
    <name evidence="11" type="ORF">HPB51_014124</name>
</gene>
<dbReference type="InterPro" id="IPR042089">
    <property type="entry name" value="Peptidase_M13_dom_2"/>
</dbReference>
<dbReference type="Pfam" id="PF05649">
    <property type="entry name" value="Peptidase_M13_N"/>
    <property type="match status" value="1"/>
</dbReference>
<feature type="domain" description="Peptidase M13 N-terminal" evidence="10">
    <location>
        <begin position="101"/>
        <end position="529"/>
    </location>
</feature>
<keyword evidence="5" id="KW-0378">Hydrolase</keyword>
<evidence type="ECO:0000256" key="2">
    <source>
        <dbReference type="ARBA" id="ARBA00007357"/>
    </source>
</evidence>
<evidence type="ECO:0000259" key="9">
    <source>
        <dbReference type="Pfam" id="PF01431"/>
    </source>
</evidence>
<keyword evidence="7" id="KW-0482">Metalloprotease</keyword>
<keyword evidence="12" id="KW-1185">Reference proteome</keyword>
<evidence type="ECO:0000256" key="6">
    <source>
        <dbReference type="ARBA" id="ARBA00022833"/>
    </source>
</evidence>
<evidence type="ECO:0000313" key="11">
    <source>
        <dbReference type="EMBL" id="KAH8028169.1"/>
    </source>
</evidence>
<evidence type="ECO:0000259" key="10">
    <source>
        <dbReference type="Pfam" id="PF05649"/>
    </source>
</evidence>
<dbReference type="InterPro" id="IPR008753">
    <property type="entry name" value="Peptidase_M13_N"/>
</dbReference>